<dbReference type="PANTHER" id="PTHR30441:SF8">
    <property type="entry name" value="DUF748 DOMAIN-CONTAINING PROTEIN"/>
    <property type="match status" value="1"/>
</dbReference>
<feature type="region of interest" description="Disordered" evidence="1">
    <location>
        <begin position="850"/>
        <end position="884"/>
    </location>
</feature>
<evidence type="ECO:0000313" key="3">
    <source>
        <dbReference type="EMBL" id="PMS37343.1"/>
    </source>
</evidence>
<accession>A0A2N7X6G2</accession>
<dbReference type="GO" id="GO:0005886">
    <property type="term" value="C:plasma membrane"/>
    <property type="evidence" value="ECO:0007669"/>
    <property type="project" value="TreeGrafter"/>
</dbReference>
<dbReference type="EMBL" id="PNYC01000004">
    <property type="protein sequence ID" value="PMS37343.1"/>
    <property type="molecule type" value="Genomic_DNA"/>
</dbReference>
<dbReference type="RefSeq" id="WP_018440062.1">
    <property type="nucleotide sequence ID" value="NZ_KB890168.1"/>
</dbReference>
<feature type="compositionally biased region" description="Low complexity" evidence="1">
    <location>
        <begin position="642"/>
        <end position="651"/>
    </location>
</feature>
<dbReference type="OrthoDB" id="9757969at2"/>
<keyword evidence="2" id="KW-0472">Membrane</keyword>
<organism evidence="3 4">
    <name type="scientific">Trinickia symbiotica</name>
    <dbReference type="NCBI Taxonomy" id="863227"/>
    <lineage>
        <taxon>Bacteria</taxon>
        <taxon>Pseudomonadati</taxon>
        <taxon>Pseudomonadota</taxon>
        <taxon>Betaproteobacteria</taxon>
        <taxon>Burkholderiales</taxon>
        <taxon>Burkholderiaceae</taxon>
        <taxon>Trinickia</taxon>
    </lineage>
</organism>
<dbReference type="InterPro" id="IPR052894">
    <property type="entry name" value="AsmA-related"/>
</dbReference>
<dbReference type="InterPro" id="IPR008023">
    <property type="entry name" value="DUF748"/>
</dbReference>
<feature type="transmembrane region" description="Helical" evidence="2">
    <location>
        <begin position="28"/>
        <end position="51"/>
    </location>
</feature>
<feature type="compositionally biased region" description="Polar residues" evidence="1">
    <location>
        <begin position="858"/>
        <end position="872"/>
    </location>
</feature>
<reference evidence="3 4" key="1">
    <citation type="submission" date="2018-01" db="EMBL/GenBank/DDBJ databases">
        <title>Whole genome analyses suggest that Burkholderia sensu lato contains two further novel genera in the rhizoxinica-symbiotica group Mycetohabitans gen. nov., and Trinickia gen. nov.: implications for the evolution of diazotrophy and nodulation in the Burkholderiaceae.</title>
        <authorList>
            <person name="Estrada-de los Santos P."/>
            <person name="Palmer M."/>
            <person name="Chavez-Ramirez B."/>
            <person name="Beukes C."/>
            <person name="Steenkamp E.T."/>
            <person name="Hirsch A.M."/>
            <person name="Manyaka P."/>
            <person name="Maluk M."/>
            <person name="Lafos M."/>
            <person name="Crook M."/>
            <person name="Gross E."/>
            <person name="Simon M.F."/>
            <person name="Bueno dos Reis Junior F."/>
            <person name="Poole P.S."/>
            <person name="Venter S.N."/>
            <person name="James E.K."/>
        </authorList>
    </citation>
    <scope>NUCLEOTIDE SEQUENCE [LARGE SCALE GENOMIC DNA]</scope>
    <source>
        <strain evidence="3 4">JPY 581</strain>
    </source>
</reference>
<evidence type="ECO:0000313" key="4">
    <source>
        <dbReference type="Proteomes" id="UP000235777"/>
    </source>
</evidence>
<dbReference type="PANTHER" id="PTHR30441">
    <property type="entry name" value="DUF748 DOMAIN-CONTAINING PROTEIN"/>
    <property type="match status" value="1"/>
</dbReference>
<evidence type="ECO:0000256" key="1">
    <source>
        <dbReference type="SAM" id="MobiDB-lite"/>
    </source>
</evidence>
<keyword evidence="2" id="KW-1133">Transmembrane helix</keyword>
<sequence>MSSETKAGVAKTFVKVRKATHSRRLRRIAVVIVVLIVLYGLIGFFAAPPLIRHIAEQQMSEALGRPAHIERVSLNPYTLRLEADRIRVGEQGGAGDFASIERLVVQASWFSLLRFAPIVDEVKVDSPHANIVRYDAQRFNFSDIADKFANEPSKPSKGPALFSVSNIDVENGRIDFDDRLAGRKHVIDRLSLGVPFIATLPSKTNIFVDPRFVARVDGSPIHIAGKTKPFAASRESEIALKFDDLDVPQMLSFSPTKLPVTVASGKLAGDLTLRFVMTGSAPALTVTGTTDLADAQVVDERKAPLFAARAVHVAAASLEPLRKVFRFDEIRLDQPSLHLARERSGDLSISRTLAGSPSTAASSAVPASAAGGAASTATAPKASAASAASAVGAAAQAVQPLDLSIKHFALNDGDVGLEDHAPAQPVSLGLTHLDVSLDGFSTVGETPAHYDVHTVLAQGGTLAATGALSLAAKSADLKLTTDGLPLTLVQPYLAGSTSARIDGGTLGTALTVKADWSKTPTNVQVAQSDVTVKSLKVTGPAVATGANAPTPALALDEGHVAIKQVDLAARKADISAIDLAGLSVNGARAKDGRIDLMALAGSPQEGQTSTTNTQAHEQKPHGRERGAARTSEGGQGGKEQTAANAPPAAGAQSGWHYTIGAVRLKDGSAQIVDEVPAHPATVRLSSIQFEAHDVSDDMHRALPIKLAATLGGKGTLDVSGDVTPSPLAASVTLHANRLDVSSAEPYFGDDLNAKLASAFLNAGGDVKLGMANDALTATFRGGVALVDVKLLDRTTSAPLAGWRALSLARMNARYDAHGTDVDIGRITFSQFFGSVLLDEQGKLNLQDVLGNEHKPSPATGTTASHRGSTTTVAEAPKAAPSQTQPPFKAHVGEIVLQQGHVNYTDHFVKPNYTANLVDITGTIGAFGTEKRAPAPVDVSANLAGNGPITIRGTADPLAPKPSLDLGASAHEIELKSLTPYSLKYAGYPITKGQLNVDLHYKLENDVLTANNHIFISQLTFGDHVENSTETHLPVKLAIALLKNRRGEIDVNIPVSGSLANPQFSIGSVIWGAIRNLISKAVTAPFTLLANAFGGGGADSAHAAEQLHYVAFTPGSADLSDAARGKLDTIAKLLTDKPEVKLELTGRADPAIDTPGLRLAYVDDLVKKEKAQDLAAKGQKVDLSTVKVDQSEYSDYLKKAYKDADFKKPRNFIGMTKSMPDDDMKRMLANHATVDEASLRALAERRADAVRQYLIAKVDAKRITVGAPKLDANEVKDSGPTTRVDFGLQ</sequence>
<comment type="caution">
    <text evidence="3">The sequence shown here is derived from an EMBL/GenBank/DDBJ whole genome shotgun (WGS) entry which is preliminary data.</text>
</comment>
<dbReference type="STRING" id="863227.GCA_000373005_01508"/>
<gene>
    <name evidence="3" type="ORF">C0Z20_08500</name>
</gene>
<feature type="compositionally biased region" description="Polar residues" evidence="1">
    <location>
        <begin position="604"/>
        <end position="615"/>
    </location>
</feature>
<dbReference type="Proteomes" id="UP000235777">
    <property type="component" value="Unassembled WGS sequence"/>
</dbReference>
<protein>
    <submittedName>
        <fullName evidence="3">DUF748 domain-containing protein</fullName>
    </submittedName>
</protein>
<keyword evidence="4" id="KW-1185">Reference proteome</keyword>
<feature type="compositionally biased region" description="Basic and acidic residues" evidence="1">
    <location>
        <begin position="616"/>
        <end position="627"/>
    </location>
</feature>
<dbReference type="InterPro" id="IPR036737">
    <property type="entry name" value="OmpA-like_sf"/>
</dbReference>
<proteinExistence type="predicted"/>
<dbReference type="Gene3D" id="3.30.1330.60">
    <property type="entry name" value="OmpA-like domain"/>
    <property type="match status" value="1"/>
</dbReference>
<feature type="region of interest" description="Disordered" evidence="1">
    <location>
        <begin position="602"/>
        <end position="651"/>
    </location>
</feature>
<dbReference type="Pfam" id="PF05359">
    <property type="entry name" value="DUF748"/>
    <property type="match status" value="2"/>
</dbReference>
<evidence type="ECO:0000256" key="2">
    <source>
        <dbReference type="SAM" id="Phobius"/>
    </source>
</evidence>
<dbReference type="GO" id="GO:0090313">
    <property type="term" value="P:regulation of protein targeting to membrane"/>
    <property type="evidence" value="ECO:0007669"/>
    <property type="project" value="TreeGrafter"/>
</dbReference>
<name>A0A2N7X6G2_9BURK</name>
<keyword evidence="2" id="KW-0812">Transmembrane</keyword>